<proteinExistence type="predicted"/>
<dbReference type="RefSeq" id="WP_353865522.1">
    <property type="nucleotide sequence ID" value="NZ_CP088295.1"/>
</dbReference>
<dbReference type="PANTHER" id="PTHR37422:SF23">
    <property type="entry name" value="TEICHURONIC ACID BIOSYNTHESIS PROTEIN TUAE"/>
    <property type="match status" value="1"/>
</dbReference>
<feature type="transmembrane region" description="Helical" evidence="5">
    <location>
        <begin position="118"/>
        <end position="136"/>
    </location>
</feature>
<evidence type="ECO:0000313" key="7">
    <source>
        <dbReference type="EMBL" id="UUY05053.1"/>
    </source>
</evidence>
<dbReference type="GO" id="GO:0016874">
    <property type="term" value="F:ligase activity"/>
    <property type="evidence" value="ECO:0007669"/>
    <property type="project" value="UniProtKB-KW"/>
</dbReference>
<feature type="transmembrane region" description="Helical" evidence="5">
    <location>
        <begin position="62"/>
        <end position="82"/>
    </location>
</feature>
<accession>A0ABY5PK47</accession>
<feature type="transmembrane region" description="Helical" evidence="5">
    <location>
        <begin position="496"/>
        <end position="516"/>
    </location>
</feature>
<dbReference type="InterPro" id="IPR007016">
    <property type="entry name" value="O-antigen_ligase-rel_domated"/>
</dbReference>
<name>A0ABY5PK47_9ACTN</name>
<dbReference type="Pfam" id="PF04932">
    <property type="entry name" value="Wzy_C"/>
    <property type="match status" value="1"/>
</dbReference>
<dbReference type="Proteomes" id="UP001058860">
    <property type="component" value="Chromosome"/>
</dbReference>
<feature type="transmembrane region" description="Helical" evidence="5">
    <location>
        <begin position="39"/>
        <end position="55"/>
    </location>
</feature>
<feature type="domain" description="O-antigen ligase-related" evidence="6">
    <location>
        <begin position="277"/>
        <end position="417"/>
    </location>
</feature>
<dbReference type="InterPro" id="IPR051533">
    <property type="entry name" value="WaaL-like"/>
</dbReference>
<dbReference type="EMBL" id="CP088295">
    <property type="protein sequence ID" value="UUY05053.1"/>
    <property type="molecule type" value="Genomic_DNA"/>
</dbReference>
<reference evidence="8" key="1">
    <citation type="submission" date="2021-11" db="EMBL/GenBank/DDBJ databases">
        <title>Cultivation dependent microbiological survey of springs from the worlds oldest radium mine currently devoted to the extraction of radon-saturated water.</title>
        <authorList>
            <person name="Kapinusova G."/>
            <person name="Smrhova T."/>
            <person name="Strejcek M."/>
            <person name="Suman J."/>
            <person name="Jani K."/>
            <person name="Pajer P."/>
            <person name="Uhlik O."/>
        </authorList>
    </citation>
    <scope>NUCLEOTIDE SEQUENCE [LARGE SCALE GENOMIC DNA]</scope>
    <source>
        <strain evidence="8">J379</strain>
    </source>
</reference>
<dbReference type="PANTHER" id="PTHR37422">
    <property type="entry name" value="TEICHURONIC ACID BIOSYNTHESIS PROTEIN TUAE"/>
    <property type="match status" value="1"/>
</dbReference>
<feature type="transmembrane region" description="Helical" evidence="5">
    <location>
        <begin position="410"/>
        <end position="434"/>
    </location>
</feature>
<feature type="transmembrane region" description="Helical" evidence="5">
    <location>
        <begin position="94"/>
        <end position="111"/>
    </location>
</feature>
<keyword evidence="3 5" id="KW-1133">Transmembrane helix</keyword>
<evidence type="ECO:0000313" key="8">
    <source>
        <dbReference type="Proteomes" id="UP001058860"/>
    </source>
</evidence>
<feature type="transmembrane region" description="Helical" evidence="5">
    <location>
        <begin position="306"/>
        <end position="325"/>
    </location>
</feature>
<sequence>MPRLRPPAVAAFFIVAAAVLVTALERGAYDIVARHQGGVLVWWLLALAFLAGVLPRTLPARGGVLAVGALAAMAVWAAVALAWTSSDERTSVEIARVLVHLGVLVLAASALGPSSWRAAIAGAAAGAAAVCALAVLSRLDPGTFGADAAADAFGINRLSRPIGYWNALGAWAGMTTALGLGLGAHAGHPITRAAATAVVPLAVATAYLTYSRASVGGTVLGVLVLLVVSRNRWTLALHTAAAAAGGALVILAIRDSPAIAQATGTAGAGRVGLTLLGAMLGAGAVAAVSGLAGSDRLRLPRTAGRAAGIATAVIAIVATVGGVAANADRIDDSLRSTPITATDDPAVRLTTLSGTRPQIWEVAGDGFSADPWTGSGPGTFEFVWSQSDNADEFVRDAHSLYLETLSEQGIPGLLLLLGFVGGIVWAAVGALRAFPDGPERGAAAAASAALAAFLFGAGVDWLWETTAVTVLALVLIGALVAATGRPAPRLRLAARIPLSLVALIAGLLLVPGLVGLSEVRRSQEAAEDGDRAAALRHATRAVEAQPWAATPYVQRALVLEGQGRLKASAVDLRRAVEREPENWRQRLLLARVEAERGRVQAALDAYGAAQRLRPSSTFVGGQQ</sequence>
<feature type="transmembrane region" description="Helical" evidence="5">
    <location>
        <begin position="465"/>
        <end position="484"/>
    </location>
</feature>
<comment type="subcellular location">
    <subcellularLocation>
        <location evidence="1">Membrane</location>
        <topology evidence="1">Multi-pass membrane protein</topology>
    </subcellularLocation>
</comment>
<evidence type="ECO:0000259" key="6">
    <source>
        <dbReference type="Pfam" id="PF04932"/>
    </source>
</evidence>
<dbReference type="SUPFAM" id="SSF48452">
    <property type="entry name" value="TPR-like"/>
    <property type="match status" value="1"/>
</dbReference>
<organism evidence="7 8">
    <name type="scientific">Svornostia abyssi</name>
    <dbReference type="NCBI Taxonomy" id="2898438"/>
    <lineage>
        <taxon>Bacteria</taxon>
        <taxon>Bacillati</taxon>
        <taxon>Actinomycetota</taxon>
        <taxon>Thermoleophilia</taxon>
        <taxon>Solirubrobacterales</taxon>
        <taxon>Baekduiaceae</taxon>
        <taxon>Svornostia</taxon>
    </lineage>
</organism>
<gene>
    <name evidence="7" type="ORF">LRS13_05855</name>
</gene>
<protein>
    <submittedName>
        <fullName evidence="7">O-antigen ligase family protein</fullName>
    </submittedName>
</protein>
<evidence type="ECO:0000256" key="5">
    <source>
        <dbReference type="SAM" id="Phobius"/>
    </source>
</evidence>
<evidence type="ECO:0000256" key="2">
    <source>
        <dbReference type="ARBA" id="ARBA00022692"/>
    </source>
</evidence>
<feature type="transmembrane region" description="Helical" evidence="5">
    <location>
        <begin position="441"/>
        <end position="459"/>
    </location>
</feature>
<dbReference type="InterPro" id="IPR019734">
    <property type="entry name" value="TPR_rpt"/>
</dbReference>
<evidence type="ECO:0000256" key="4">
    <source>
        <dbReference type="ARBA" id="ARBA00023136"/>
    </source>
</evidence>
<keyword evidence="7" id="KW-0436">Ligase</keyword>
<keyword evidence="8" id="KW-1185">Reference proteome</keyword>
<evidence type="ECO:0000256" key="1">
    <source>
        <dbReference type="ARBA" id="ARBA00004141"/>
    </source>
</evidence>
<feature type="transmembrane region" description="Helical" evidence="5">
    <location>
        <begin position="273"/>
        <end position="294"/>
    </location>
</feature>
<keyword evidence="4 5" id="KW-0472">Membrane</keyword>
<dbReference type="Gene3D" id="1.25.40.10">
    <property type="entry name" value="Tetratricopeptide repeat domain"/>
    <property type="match status" value="1"/>
</dbReference>
<feature type="transmembrane region" description="Helical" evidence="5">
    <location>
        <begin position="235"/>
        <end position="253"/>
    </location>
</feature>
<keyword evidence="2 5" id="KW-0812">Transmembrane</keyword>
<dbReference type="InterPro" id="IPR011990">
    <property type="entry name" value="TPR-like_helical_dom_sf"/>
</dbReference>
<dbReference type="SMART" id="SM00028">
    <property type="entry name" value="TPR"/>
    <property type="match status" value="2"/>
</dbReference>
<evidence type="ECO:0000256" key="3">
    <source>
        <dbReference type="ARBA" id="ARBA00022989"/>
    </source>
</evidence>